<dbReference type="Gene3D" id="1.10.10.10">
    <property type="entry name" value="Winged helix-like DNA-binding domain superfamily/Winged helix DNA-binding domain"/>
    <property type="match status" value="1"/>
</dbReference>
<dbReference type="Proteomes" id="UP001054889">
    <property type="component" value="Unassembled WGS sequence"/>
</dbReference>
<dbReference type="SUPFAM" id="SSF46785">
    <property type="entry name" value="Winged helix' DNA-binding domain"/>
    <property type="match status" value="1"/>
</dbReference>
<dbReference type="InterPro" id="IPR012967">
    <property type="entry name" value="COMT_dimerisation"/>
</dbReference>
<dbReference type="EMBL" id="BQKI01000004">
    <property type="protein sequence ID" value="GJM93101.1"/>
    <property type="molecule type" value="Genomic_DNA"/>
</dbReference>
<keyword evidence="3" id="KW-1185">Reference proteome</keyword>
<feature type="domain" description="O-methyltransferase dimerisation" evidence="1">
    <location>
        <begin position="23"/>
        <end position="102"/>
    </location>
</feature>
<proteinExistence type="predicted"/>
<evidence type="ECO:0000259" key="1">
    <source>
        <dbReference type="Pfam" id="PF08100"/>
    </source>
</evidence>
<dbReference type="InterPro" id="IPR016461">
    <property type="entry name" value="COMT-like"/>
</dbReference>
<accession>A0AAV5C477</accession>
<dbReference type="AlphaFoldDB" id="A0AAV5C477"/>
<evidence type="ECO:0000313" key="2">
    <source>
        <dbReference type="EMBL" id="GJM93101.1"/>
    </source>
</evidence>
<dbReference type="PANTHER" id="PTHR11746">
    <property type="entry name" value="O-METHYLTRANSFERASE"/>
    <property type="match status" value="1"/>
</dbReference>
<dbReference type="InterPro" id="IPR036388">
    <property type="entry name" value="WH-like_DNA-bd_sf"/>
</dbReference>
<reference evidence="2" key="2">
    <citation type="submission" date="2021-12" db="EMBL/GenBank/DDBJ databases">
        <title>Resequencing data analysis of finger millet.</title>
        <authorList>
            <person name="Hatakeyama M."/>
            <person name="Aluri S."/>
            <person name="Balachadran M.T."/>
            <person name="Sivarajan S.R."/>
            <person name="Poveda L."/>
            <person name="Shimizu-Inatsugi R."/>
            <person name="Schlapbach R."/>
            <person name="Sreeman S.M."/>
            <person name="Shimizu K.K."/>
        </authorList>
    </citation>
    <scope>NUCLEOTIDE SEQUENCE</scope>
</reference>
<comment type="caution">
    <text evidence="2">The sequence shown here is derived from an EMBL/GenBank/DDBJ whole genome shotgun (WGS) entry which is preliminary data.</text>
</comment>
<dbReference type="Pfam" id="PF08100">
    <property type="entry name" value="Dimerisation"/>
    <property type="match status" value="1"/>
</dbReference>
<evidence type="ECO:0000313" key="3">
    <source>
        <dbReference type="Proteomes" id="UP001054889"/>
    </source>
</evidence>
<gene>
    <name evidence="2" type="primary">ga09627</name>
    <name evidence="2" type="ORF">PR202_ga09627</name>
</gene>
<dbReference type="GO" id="GO:0046983">
    <property type="term" value="F:protein dimerization activity"/>
    <property type="evidence" value="ECO:0007669"/>
    <property type="project" value="InterPro"/>
</dbReference>
<name>A0AAV5C477_ELECO</name>
<reference evidence="2" key="1">
    <citation type="journal article" date="2018" name="DNA Res.">
        <title>Multiple hybrid de novo genome assembly of finger millet, an orphan allotetraploid crop.</title>
        <authorList>
            <person name="Hatakeyama M."/>
            <person name="Aluri S."/>
            <person name="Balachadran M.T."/>
            <person name="Sivarajan S.R."/>
            <person name="Patrignani A."/>
            <person name="Gruter S."/>
            <person name="Poveda L."/>
            <person name="Shimizu-Inatsugi R."/>
            <person name="Baeten J."/>
            <person name="Francoijs K.J."/>
            <person name="Nataraja K.N."/>
            <person name="Reddy Y.A.N."/>
            <person name="Phadnis S."/>
            <person name="Ravikumar R.L."/>
            <person name="Schlapbach R."/>
            <person name="Sreeman S.M."/>
            <person name="Shimizu K.K."/>
        </authorList>
    </citation>
    <scope>NUCLEOTIDE SEQUENCE</scope>
</reference>
<dbReference type="GO" id="GO:0008168">
    <property type="term" value="F:methyltransferase activity"/>
    <property type="evidence" value="ECO:0007669"/>
    <property type="project" value="InterPro"/>
</dbReference>
<sequence>MDAATADGELTGAELMQAQAELWNHVFAYTRSTSLRCGVELGVPDAVHRLGGAATAPSLVAELGLPPSRAPYLRLLAHAGFFVFEDAGGSYRLTPLSRFLVSDAHGGHGLAPFALAMLHPVVVSPSASLAPWFRGAKTDAATAFEAAHGGRDLWATARSARRSTTPWRATGGS</sequence>
<protein>
    <recommendedName>
        <fullName evidence="1">O-methyltransferase dimerisation domain-containing protein</fullName>
    </recommendedName>
</protein>
<dbReference type="InterPro" id="IPR036390">
    <property type="entry name" value="WH_DNA-bd_sf"/>
</dbReference>
<organism evidence="2 3">
    <name type="scientific">Eleusine coracana subsp. coracana</name>
    <dbReference type="NCBI Taxonomy" id="191504"/>
    <lineage>
        <taxon>Eukaryota</taxon>
        <taxon>Viridiplantae</taxon>
        <taxon>Streptophyta</taxon>
        <taxon>Embryophyta</taxon>
        <taxon>Tracheophyta</taxon>
        <taxon>Spermatophyta</taxon>
        <taxon>Magnoliopsida</taxon>
        <taxon>Liliopsida</taxon>
        <taxon>Poales</taxon>
        <taxon>Poaceae</taxon>
        <taxon>PACMAD clade</taxon>
        <taxon>Chloridoideae</taxon>
        <taxon>Cynodonteae</taxon>
        <taxon>Eleusininae</taxon>
        <taxon>Eleusine</taxon>
    </lineage>
</organism>